<evidence type="ECO:0000313" key="2">
    <source>
        <dbReference type="Proteomes" id="UP000005384"/>
    </source>
</evidence>
<dbReference type="AlphaFoldDB" id="G5IMV9"/>
<proteinExistence type="predicted"/>
<name>G5IMV9_9FIRM</name>
<dbReference type="OrthoDB" id="2989487at2"/>
<gene>
    <name evidence="1" type="ORF">HMPREF9473_04837</name>
</gene>
<dbReference type="Proteomes" id="UP000005384">
    <property type="component" value="Unassembled WGS sequence"/>
</dbReference>
<dbReference type="PATRIC" id="fig|742737.3.peg.4826"/>
<sequence length="95" mass="10830">MNSLILCEGKTDAVLLSYYLEKTCGWMHRKALKSLDIKADERKNESAYWYSKGEENLLICGVGGKDNFDNFFKQKIQATMIDSSAFRLLSGVLHM</sequence>
<dbReference type="RefSeq" id="WP_006782825.1">
    <property type="nucleotide sequence ID" value="NZ_CP040506.1"/>
</dbReference>
<keyword evidence="2" id="KW-1185">Reference proteome</keyword>
<comment type="caution">
    <text evidence="1">The sequence shown here is derived from an EMBL/GenBank/DDBJ whole genome shotgun (WGS) entry which is preliminary data.</text>
</comment>
<organism evidence="1 2">
    <name type="scientific">Hungatella hathewayi WAL-18680</name>
    <dbReference type="NCBI Taxonomy" id="742737"/>
    <lineage>
        <taxon>Bacteria</taxon>
        <taxon>Bacillati</taxon>
        <taxon>Bacillota</taxon>
        <taxon>Clostridia</taxon>
        <taxon>Lachnospirales</taxon>
        <taxon>Lachnospiraceae</taxon>
        <taxon>Hungatella</taxon>
    </lineage>
</organism>
<protein>
    <submittedName>
        <fullName evidence="1">Uncharacterized protein</fullName>
    </submittedName>
</protein>
<dbReference type="Gene3D" id="3.40.50.10620">
    <property type="entry name" value="PH0156-like domains"/>
    <property type="match status" value="1"/>
</dbReference>
<evidence type="ECO:0000313" key="1">
    <source>
        <dbReference type="EMBL" id="EHI57200.1"/>
    </source>
</evidence>
<reference evidence="1 2" key="1">
    <citation type="submission" date="2011-08" db="EMBL/GenBank/DDBJ databases">
        <title>The Genome Sequence of Clostridium hathewayi WAL-18680.</title>
        <authorList>
            <consortium name="The Broad Institute Genome Sequencing Platform"/>
            <person name="Earl A."/>
            <person name="Ward D."/>
            <person name="Feldgarden M."/>
            <person name="Gevers D."/>
            <person name="Finegold S.M."/>
            <person name="Summanen P.H."/>
            <person name="Molitoris D.R."/>
            <person name="Song M."/>
            <person name="Daigneault M."/>
            <person name="Allen-Vercoe E."/>
            <person name="Young S.K."/>
            <person name="Zeng Q."/>
            <person name="Gargeya S."/>
            <person name="Fitzgerald M."/>
            <person name="Haas B."/>
            <person name="Abouelleil A."/>
            <person name="Alvarado L."/>
            <person name="Arachchi H.M."/>
            <person name="Berlin A."/>
            <person name="Brown A."/>
            <person name="Chapman S.B."/>
            <person name="Chen Z."/>
            <person name="Dunbar C."/>
            <person name="Freedman E."/>
            <person name="Gearin G."/>
            <person name="Gellesch M."/>
            <person name="Goldberg J."/>
            <person name="Griggs A."/>
            <person name="Gujja S."/>
            <person name="Heiman D."/>
            <person name="Howarth C."/>
            <person name="Larson L."/>
            <person name="Lui A."/>
            <person name="MacDonald P.J.P."/>
            <person name="Montmayeur A."/>
            <person name="Murphy C."/>
            <person name="Neiman D."/>
            <person name="Pearson M."/>
            <person name="Priest M."/>
            <person name="Roberts A."/>
            <person name="Saif S."/>
            <person name="Shea T."/>
            <person name="Shenoy N."/>
            <person name="Sisk P."/>
            <person name="Stolte C."/>
            <person name="Sykes S."/>
            <person name="Wortman J."/>
            <person name="Nusbaum C."/>
            <person name="Birren B."/>
        </authorList>
    </citation>
    <scope>NUCLEOTIDE SEQUENCE [LARGE SCALE GENOMIC DNA]</scope>
    <source>
        <strain evidence="1 2">WAL-18680</strain>
    </source>
</reference>
<dbReference type="EMBL" id="ADLN01000123">
    <property type="protein sequence ID" value="EHI57200.1"/>
    <property type="molecule type" value="Genomic_DNA"/>
</dbReference>
<dbReference type="SUPFAM" id="SSF160945">
    <property type="entry name" value="PH0156-like"/>
    <property type="match status" value="1"/>
</dbReference>
<accession>G5IMV9</accession>
<dbReference type="HOGENOM" id="CLU_2369041_0_0_9"/>